<dbReference type="Gene3D" id="3.30.565.10">
    <property type="entry name" value="Histidine kinase-like ATPase, C-terminal domain"/>
    <property type="match status" value="1"/>
</dbReference>
<keyword evidence="1" id="KW-0067">ATP-binding</keyword>
<sequence>MLNPFMQSARGRFTACPASPEAPDGDEPPPPDALTCSLTVPGEAYSAQIARRTVRSALHAHRLDAIAVAAEQVTGEMLAASWHLDPGRSLYLSVRYRDDALRLTVYDGHAAHSHPRLAAHCEARRRAALRLMAVVVRECGGAWGFGESREPGGGTRTWASLPRAGALGYGAPVGG</sequence>
<dbReference type="AlphaFoldDB" id="A0AB39Y2F8"/>
<protein>
    <submittedName>
        <fullName evidence="1">ATP-binding protein</fullName>
    </submittedName>
</protein>
<reference evidence="1" key="1">
    <citation type="submission" date="2024-08" db="EMBL/GenBank/DDBJ databases">
        <authorList>
            <person name="Yu S.T."/>
        </authorList>
    </citation>
    <scope>NUCLEOTIDE SEQUENCE</scope>
    <source>
        <strain evidence="1">R33</strain>
    </source>
</reference>
<keyword evidence="1" id="KW-0547">Nucleotide-binding</keyword>
<dbReference type="EMBL" id="CP165727">
    <property type="protein sequence ID" value="XDV64324.1"/>
    <property type="molecule type" value="Genomic_DNA"/>
</dbReference>
<evidence type="ECO:0000313" key="1">
    <source>
        <dbReference type="EMBL" id="XDV64324.1"/>
    </source>
</evidence>
<dbReference type="RefSeq" id="WP_369777929.1">
    <property type="nucleotide sequence ID" value="NZ_CP165727.1"/>
</dbReference>
<gene>
    <name evidence="1" type="ORF">AB5J51_15975</name>
</gene>
<dbReference type="InterPro" id="IPR036890">
    <property type="entry name" value="HATPase_C_sf"/>
</dbReference>
<proteinExistence type="predicted"/>
<dbReference type="GO" id="GO:0005524">
    <property type="term" value="F:ATP binding"/>
    <property type="evidence" value="ECO:0007669"/>
    <property type="project" value="UniProtKB-KW"/>
</dbReference>
<organism evidence="1">
    <name type="scientific">Streptomyces sp. R33</name>
    <dbReference type="NCBI Taxonomy" id="3238629"/>
    <lineage>
        <taxon>Bacteria</taxon>
        <taxon>Bacillati</taxon>
        <taxon>Actinomycetota</taxon>
        <taxon>Actinomycetes</taxon>
        <taxon>Kitasatosporales</taxon>
        <taxon>Streptomycetaceae</taxon>
        <taxon>Streptomyces</taxon>
    </lineage>
</organism>
<accession>A0AB39Y2F8</accession>
<name>A0AB39Y2F8_9ACTN</name>